<keyword evidence="2" id="KW-1185">Reference proteome</keyword>
<protein>
    <submittedName>
        <fullName evidence="1">Uncharacterized protein</fullName>
    </submittedName>
</protein>
<proteinExistence type="predicted"/>
<reference evidence="1 2" key="1">
    <citation type="submission" date="2021-06" db="EMBL/GenBank/DDBJ databases">
        <title>Caerostris extrusa draft genome.</title>
        <authorList>
            <person name="Kono N."/>
            <person name="Arakawa K."/>
        </authorList>
    </citation>
    <scope>NUCLEOTIDE SEQUENCE [LARGE SCALE GENOMIC DNA]</scope>
</reference>
<comment type="caution">
    <text evidence="1">The sequence shown here is derived from an EMBL/GenBank/DDBJ whole genome shotgun (WGS) entry which is preliminary data.</text>
</comment>
<gene>
    <name evidence="1" type="ORF">CEXT_503621</name>
</gene>
<organism evidence="1 2">
    <name type="scientific">Caerostris extrusa</name>
    <name type="common">Bark spider</name>
    <name type="synonym">Caerostris bankana</name>
    <dbReference type="NCBI Taxonomy" id="172846"/>
    <lineage>
        <taxon>Eukaryota</taxon>
        <taxon>Metazoa</taxon>
        <taxon>Ecdysozoa</taxon>
        <taxon>Arthropoda</taxon>
        <taxon>Chelicerata</taxon>
        <taxon>Arachnida</taxon>
        <taxon>Araneae</taxon>
        <taxon>Araneomorphae</taxon>
        <taxon>Entelegynae</taxon>
        <taxon>Araneoidea</taxon>
        <taxon>Araneidae</taxon>
        <taxon>Caerostris</taxon>
    </lineage>
</organism>
<dbReference type="AlphaFoldDB" id="A0AAV4P702"/>
<evidence type="ECO:0000313" key="2">
    <source>
        <dbReference type="Proteomes" id="UP001054945"/>
    </source>
</evidence>
<dbReference type="EMBL" id="BPLR01021690">
    <property type="protein sequence ID" value="GIX92419.1"/>
    <property type="molecule type" value="Genomic_DNA"/>
</dbReference>
<name>A0AAV4P702_CAEEX</name>
<accession>A0AAV4P702</accession>
<sequence>MLTGTVGMLMNNMLTGSLSDENPEAKLKEEYRRSINKGRKRRICVWALRAFWYILHPASSLSLNAPLVSGLSLRFLKSKKTHTL</sequence>
<dbReference type="Proteomes" id="UP001054945">
    <property type="component" value="Unassembled WGS sequence"/>
</dbReference>
<evidence type="ECO:0000313" key="1">
    <source>
        <dbReference type="EMBL" id="GIX92419.1"/>
    </source>
</evidence>